<evidence type="ECO:0000313" key="2">
    <source>
        <dbReference type="Proteomes" id="UP001431783"/>
    </source>
</evidence>
<organism evidence="1 2">
    <name type="scientific">Henosepilachna vigintioctopunctata</name>
    <dbReference type="NCBI Taxonomy" id="420089"/>
    <lineage>
        <taxon>Eukaryota</taxon>
        <taxon>Metazoa</taxon>
        <taxon>Ecdysozoa</taxon>
        <taxon>Arthropoda</taxon>
        <taxon>Hexapoda</taxon>
        <taxon>Insecta</taxon>
        <taxon>Pterygota</taxon>
        <taxon>Neoptera</taxon>
        <taxon>Endopterygota</taxon>
        <taxon>Coleoptera</taxon>
        <taxon>Polyphaga</taxon>
        <taxon>Cucujiformia</taxon>
        <taxon>Coccinelloidea</taxon>
        <taxon>Coccinellidae</taxon>
        <taxon>Epilachninae</taxon>
        <taxon>Epilachnini</taxon>
        <taxon>Henosepilachna</taxon>
    </lineage>
</organism>
<keyword evidence="2" id="KW-1185">Reference proteome</keyword>
<evidence type="ECO:0000313" key="1">
    <source>
        <dbReference type="EMBL" id="KAK9877253.1"/>
    </source>
</evidence>
<name>A0AAW1U3V6_9CUCU</name>
<sequence>MLPECAVSKSMTEQVPALPDIPFVAEGRRGIAVSVSPRTARKVIEMFCYVDNFSKSAVHCRWDNSLTEITAQCGKRGLETLFEIASDYSVLLSADAALSECFQYRLRQKSFVCCFLFRT</sequence>
<reference evidence="1 2" key="1">
    <citation type="submission" date="2023-03" db="EMBL/GenBank/DDBJ databases">
        <title>Genome insight into feeding habits of ladybird beetles.</title>
        <authorList>
            <person name="Li H.-S."/>
            <person name="Huang Y.-H."/>
            <person name="Pang H."/>
        </authorList>
    </citation>
    <scope>NUCLEOTIDE SEQUENCE [LARGE SCALE GENOMIC DNA]</scope>
    <source>
        <strain evidence="1">SYSU_2023b</strain>
        <tissue evidence="1">Whole body</tissue>
    </source>
</reference>
<dbReference type="EMBL" id="JARQZJ010000040">
    <property type="protein sequence ID" value="KAK9877253.1"/>
    <property type="molecule type" value="Genomic_DNA"/>
</dbReference>
<accession>A0AAW1U3V6</accession>
<gene>
    <name evidence="1" type="ORF">WA026_016996</name>
</gene>
<dbReference type="Proteomes" id="UP001431783">
    <property type="component" value="Unassembled WGS sequence"/>
</dbReference>
<protein>
    <submittedName>
        <fullName evidence="1">Uncharacterized protein</fullName>
    </submittedName>
</protein>
<dbReference type="AlphaFoldDB" id="A0AAW1U3V6"/>
<proteinExistence type="predicted"/>
<comment type="caution">
    <text evidence="1">The sequence shown here is derived from an EMBL/GenBank/DDBJ whole genome shotgun (WGS) entry which is preliminary data.</text>
</comment>